<reference evidence="1 2" key="1">
    <citation type="journal article" date="2020" name="Phytopathology">
        <title>Genome Sequence Resources of Colletotrichum truncatum, C. plurivorum, C. musicola, and C. sojae: Four Species Pathogenic to Soybean (Glycine max).</title>
        <authorList>
            <person name="Rogerio F."/>
            <person name="Boufleur T.R."/>
            <person name="Ciampi-Guillardi M."/>
            <person name="Sukno S.A."/>
            <person name="Thon M.R."/>
            <person name="Massola Junior N.S."/>
            <person name="Baroncelli R."/>
        </authorList>
    </citation>
    <scope>NUCLEOTIDE SEQUENCE [LARGE SCALE GENOMIC DNA]</scope>
    <source>
        <strain evidence="1 2">CMES1059</strain>
    </source>
</reference>
<gene>
    <name evidence="1" type="ORF">CTRU02_213176</name>
</gene>
<protein>
    <submittedName>
        <fullName evidence="1">Dj-1 family protein</fullName>
    </submittedName>
</protein>
<evidence type="ECO:0000313" key="1">
    <source>
        <dbReference type="EMBL" id="KAL0932223.1"/>
    </source>
</evidence>
<evidence type="ECO:0000313" key="2">
    <source>
        <dbReference type="Proteomes" id="UP000805649"/>
    </source>
</evidence>
<organism evidence="1 2">
    <name type="scientific">Colletotrichum truncatum</name>
    <name type="common">Anthracnose fungus</name>
    <name type="synonym">Colletotrichum capsici</name>
    <dbReference type="NCBI Taxonomy" id="5467"/>
    <lineage>
        <taxon>Eukaryota</taxon>
        <taxon>Fungi</taxon>
        <taxon>Dikarya</taxon>
        <taxon>Ascomycota</taxon>
        <taxon>Pezizomycotina</taxon>
        <taxon>Sordariomycetes</taxon>
        <taxon>Hypocreomycetidae</taxon>
        <taxon>Glomerellales</taxon>
        <taxon>Glomerellaceae</taxon>
        <taxon>Colletotrichum</taxon>
        <taxon>Colletotrichum truncatum species complex</taxon>
    </lineage>
</organism>
<comment type="caution">
    <text evidence="1">The sequence shown here is derived from an EMBL/GenBank/DDBJ whole genome shotgun (WGS) entry which is preliminary data.</text>
</comment>
<keyword evidence="2" id="KW-1185">Reference proteome</keyword>
<sequence length="200" mass="21224">MDLGMPTEDYGYGFGPSTVATHTFADAPALDVIFVPGGMGNIALEQANNTEIESFLVRRYPQAEYVLSVCTGAVVLARAGLLSGKRATTNKGLWAWVTNPRHGANITWVPSARWIEDGNIWTSSGVAAGIDMTYAFLKHFYGTEILDSVMNAIEYAPYQDSHWDPFSLIHEVPGANTSAGSGCALPVGNGSGTTGSGGHH</sequence>
<name>A0ACC3YJZ5_COLTU</name>
<dbReference type="Proteomes" id="UP000805649">
    <property type="component" value="Unassembled WGS sequence"/>
</dbReference>
<accession>A0ACC3YJZ5</accession>
<proteinExistence type="predicted"/>
<dbReference type="EMBL" id="VUJX02000009">
    <property type="protein sequence ID" value="KAL0932223.1"/>
    <property type="molecule type" value="Genomic_DNA"/>
</dbReference>